<accession>A0A937X5L1</accession>
<evidence type="ECO:0000313" key="1">
    <source>
        <dbReference type="EMBL" id="MBM3274605.1"/>
    </source>
</evidence>
<proteinExistence type="predicted"/>
<protein>
    <submittedName>
        <fullName evidence="1">Uncharacterized protein</fullName>
    </submittedName>
</protein>
<dbReference type="EMBL" id="VGJX01000268">
    <property type="protein sequence ID" value="MBM3274605.1"/>
    <property type="molecule type" value="Genomic_DNA"/>
</dbReference>
<dbReference type="Proteomes" id="UP000703893">
    <property type="component" value="Unassembled WGS sequence"/>
</dbReference>
<reference evidence="1 2" key="1">
    <citation type="submission" date="2019-03" db="EMBL/GenBank/DDBJ databases">
        <title>Lake Tanganyika Metagenome-Assembled Genomes (MAGs).</title>
        <authorList>
            <person name="Tran P."/>
        </authorList>
    </citation>
    <scope>NUCLEOTIDE SEQUENCE [LARGE SCALE GENOMIC DNA]</scope>
    <source>
        <strain evidence="1">K_DeepCast_65m_m2_236</strain>
    </source>
</reference>
<dbReference type="AlphaFoldDB" id="A0A937X5L1"/>
<gene>
    <name evidence="1" type="ORF">FJZ00_05610</name>
</gene>
<sequence>MQYFVFVRDRATGQIVHREILREGAELPPFESDFWLQAGDRERELAARFPEGHVVRAGASSLDAFLDNHPEYGPVV</sequence>
<name>A0A937X5L1_9BACT</name>
<organism evidence="1 2">
    <name type="scientific">Candidatus Tanganyikabacteria bacterium</name>
    <dbReference type="NCBI Taxonomy" id="2961651"/>
    <lineage>
        <taxon>Bacteria</taxon>
        <taxon>Bacillati</taxon>
        <taxon>Candidatus Sericytochromatia</taxon>
        <taxon>Candidatus Tanganyikabacteria</taxon>
    </lineage>
</organism>
<comment type="caution">
    <text evidence="1">The sequence shown here is derived from an EMBL/GenBank/DDBJ whole genome shotgun (WGS) entry which is preliminary data.</text>
</comment>
<evidence type="ECO:0000313" key="2">
    <source>
        <dbReference type="Proteomes" id="UP000703893"/>
    </source>
</evidence>